<accession>A0A453D7X7</accession>
<evidence type="ECO:0000259" key="1">
    <source>
        <dbReference type="Pfam" id="PF13456"/>
    </source>
</evidence>
<feature type="domain" description="RNase H type-1" evidence="1">
    <location>
        <begin position="3"/>
        <end position="78"/>
    </location>
</feature>
<reference evidence="2" key="5">
    <citation type="journal article" date="2021" name="G3 (Bethesda)">
        <title>Aegilops tauschii genome assembly Aet v5.0 features greater sequence contiguity and improved annotation.</title>
        <authorList>
            <person name="Wang L."/>
            <person name="Zhu T."/>
            <person name="Rodriguez J.C."/>
            <person name="Deal K.R."/>
            <person name="Dubcovsky J."/>
            <person name="McGuire P.E."/>
            <person name="Lux T."/>
            <person name="Spannagl M."/>
            <person name="Mayer K.F.X."/>
            <person name="Baldrich P."/>
            <person name="Meyers B.C."/>
            <person name="Huo N."/>
            <person name="Gu Y.Q."/>
            <person name="Zhou H."/>
            <person name="Devos K.M."/>
            <person name="Bennetzen J.L."/>
            <person name="Unver T."/>
            <person name="Budak H."/>
            <person name="Gulick P.J."/>
            <person name="Galiba G."/>
            <person name="Kalapos B."/>
            <person name="Nelson D.R."/>
            <person name="Li P."/>
            <person name="You F.M."/>
            <person name="Luo M.C."/>
            <person name="Dvorak J."/>
        </authorList>
    </citation>
    <scope>NUCLEOTIDE SEQUENCE [LARGE SCALE GENOMIC DNA]</scope>
    <source>
        <strain evidence="2">cv. AL8/78</strain>
    </source>
</reference>
<organism evidence="2 3">
    <name type="scientific">Aegilops tauschii subsp. strangulata</name>
    <name type="common">Goatgrass</name>
    <dbReference type="NCBI Taxonomy" id="200361"/>
    <lineage>
        <taxon>Eukaryota</taxon>
        <taxon>Viridiplantae</taxon>
        <taxon>Streptophyta</taxon>
        <taxon>Embryophyta</taxon>
        <taxon>Tracheophyta</taxon>
        <taxon>Spermatophyta</taxon>
        <taxon>Magnoliopsida</taxon>
        <taxon>Liliopsida</taxon>
        <taxon>Poales</taxon>
        <taxon>Poaceae</taxon>
        <taxon>BOP clade</taxon>
        <taxon>Pooideae</taxon>
        <taxon>Triticodae</taxon>
        <taxon>Triticeae</taxon>
        <taxon>Triticinae</taxon>
        <taxon>Aegilops</taxon>
    </lineage>
</organism>
<dbReference type="AlphaFoldDB" id="A0A453D7X7"/>
<reference evidence="3" key="2">
    <citation type="journal article" date="2017" name="Nat. Plants">
        <title>The Aegilops tauschii genome reveals multiple impacts of transposons.</title>
        <authorList>
            <person name="Zhao G."/>
            <person name="Zou C."/>
            <person name="Li K."/>
            <person name="Wang K."/>
            <person name="Li T."/>
            <person name="Gao L."/>
            <person name="Zhang X."/>
            <person name="Wang H."/>
            <person name="Yang Z."/>
            <person name="Liu X."/>
            <person name="Jiang W."/>
            <person name="Mao L."/>
            <person name="Kong X."/>
            <person name="Jiao Y."/>
            <person name="Jia J."/>
        </authorList>
    </citation>
    <scope>NUCLEOTIDE SEQUENCE [LARGE SCALE GENOMIC DNA]</scope>
    <source>
        <strain evidence="3">cv. AL8/78</strain>
    </source>
</reference>
<dbReference type="Gramene" id="AET2Gv21124500.1">
    <property type="protein sequence ID" value="AET2Gv21124500.1"/>
    <property type="gene ID" value="AET2Gv21124500"/>
</dbReference>
<dbReference type="PANTHER" id="PTHR47074:SF73">
    <property type="entry name" value="OS04G0448401 PROTEIN"/>
    <property type="match status" value="1"/>
</dbReference>
<dbReference type="PANTHER" id="PTHR47074">
    <property type="entry name" value="BNAC02G40300D PROTEIN"/>
    <property type="match status" value="1"/>
</dbReference>
<protein>
    <recommendedName>
        <fullName evidence="1">RNase H type-1 domain-containing protein</fullName>
    </recommendedName>
</protein>
<keyword evidence="3" id="KW-1185">Reference proteome</keyword>
<dbReference type="InterPro" id="IPR044730">
    <property type="entry name" value="RNase_H-like_dom_plant"/>
</dbReference>
<evidence type="ECO:0000313" key="3">
    <source>
        <dbReference type="Proteomes" id="UP000015105"/>
    </source>
</evidence>
<reference evidence="2" key="3">
    <citation type="journal article" date="2017" name="Nature">
        <title>Genome sequence of the progenitor of the wheat D genome Aegilops tauschii.</title>
        <authorList>
            <person name="Luo M.C."/>
            <person name="Gu Y.Q."/>
            <person name="Puiu D."/>
            <person name="Wang H."/>
            <person name="Twardziok S.O."/>
            <person name="Deal K.R."/>
            <person name="Huo N."/>
            <person name="Zhu T."/>
            <person name="Wang L."/>
            <person name="Wang Y."/>
            <person name="McGuire P.E."/>
            <person name="Liu S."/>
            <person name="Long H."/>
            <person name="Ramasamy R.K."/>
            <person name="Rodriguez J.C."/>
            <person name="Van S.L."/>
            <person name="Yuan L."/>
            <person name="Wang Z."/>
            <person name="Xia Z."/>
            <person name="Xiao L."/>
            <person name="Anderson O.D."/>
            <person name="Ouyang S."/>
            <person name="Liang Y."/>
            <person name="Zimin A.V."/>
            <person name="Pertea G."/>
            <person name="Qi P."/>
            <person name="Bennetzen J.L."/>
            <person name="Dai X."/>
            <person name="Dawson M.W."/>
            <person name="Muller H.G."/>
            <person name="Kugler K."/>
            <person name="Rivarola-Duarte L."/>
            <person name="Spannagl M."/>
            <person name="Mayer K.F.X."/>
            <person name="Lu F.H."/>
            <person name="Bevan M.W."/>
            <person name="Leroy P."/>
            <person name="Li P."/>
            <person name="You F.M."/>
            <person name="Sun Q."/>
            <person name="Liu Z."/>
            <person name="Lyons E."/>
            <person name="Wicker T."/>
            <person name="Salzberg S.L."/>
            <person name="Devos K.M."/>
            <person name="Dvorak J."/>
        </authorList>
    </citation>
    <scope>NUCLEOTIDE SEQUENCE [LARGE SCALE GENOMIC DNA]</scope>
    <source>
        <strain evidence="2">cv. AL8/78</strain>
    </source>
</reference>
<reference evidence="3" key="1">
    <citation type="journal article" date="2014" name="Science">
        <title>Ancient hybridizations among the ancestral genomes of bread wheat.</title>
        <authorList>
            <consortium name="International Wheat Genome Sequencing Consortium,"/>
            <person name="Marcussen T."/>
            <person name="Sandve S.R."/>
            <person name="Heier L."/>
            <person name="Spannagl M."/>
            <person name="Pfeifer M."/>
            <person name="Jakobsen K.S."/>
            <person name="Wulff B.B."/>
            <person name="Steuernagel B."/>
            <person name="Mayer K.F."/>
            <person name="Olsen O.A."/>
        </authorList>
    </citation>
    <scope>NUCLEOTIDE SEQUENCE [LARGE SCALE GENOMIC DNA]</scope>
    <source>
        <strain evidence="3">cv. AL8/78</strain>
    </source>
</reference>
<dbReference type="GO" id="GO:0003676">
    <property type="term" value="F:nucleic acid binding"/>
    <property type="evidence" value="ECO:0007669"/>
    <property type="project" value="InterPro"/>
</dbReference>
<dbReference type="InterPro" id="IPR052929">
    <property type="entry name" value="RNase_H-like_EbsB-rel"/>
</dbReference>
<proteinExistence type="predicted"/>
<dbReference type="Gene3D" id="3.30.420.10">
    <property type="entry name" value="Ribonuclease H-like superfamily/Ribonuclease H"/>
    <property type="match status" value="1"/>
</dbReference>
<dbReference type="GO" id="GO:0004523">
    <property type="term" value="F:RNA-DNA hybrid ribonuclease activity"/>
    <property type="evidence" value="ECO:0007669"/>
    <property type="project" value="InterPro"/>
</dbReference>
<dbReference type="Pfam" id="PF13456">
    <property type="entry name" value="RVT_3"/>
    <property type="match status" value="1"/>
</dbReference>
<evidence type="ECO:0000313" key="2">
    <source>
        <dbReference type="EnsemblPlants" id="AET2Gv21124500.1"/>
    </source>
</evidence>
<reference evidence="2" key="4">
    <citation type="submission" date="2019-03" db="UniProtKB">
        <authorList>
            <consortium name="EnsemblPlants"/>
        </authorList>
    </citation>
    <scope>IDENTIFICATION</scope>
</reference>
<dbReference type="InterPro" id="IPR002156">
    <property type="entry name" value="RNaseH_domain"/>
</dbReference>
<dbReference type="EnsemblPlants" id="AET2Gv21124500.1">
    <property type="protein sequence ID" value="AET2Gv21124500.1"/>
    <property type="gene ID" value="AET2Gv21124500"/>
</dbReference>
<dbReference type="CDD" id="cd06222">
    <property type="entry name" value="RNase_H_like"/>
    <property type="match status" value="1"/>
</dbReference>
<dbReference type="Proteomes" id="UP000015105">
    <property type="component" value="Chromosome 2D"/>
</dbReference>
<sequence length="107" mass="11680">MLEALAIREALSLADDLYARRIHVASDCKVVVNDLHQGKFAAYGAVLREISDCSSIFLSCNIGHEFRSSNYEAHDLEKHSLSLAVGRDVWLGQPGDLPCVPVNIVTG</sequence>
<dbReference type="InterPro" id="IPR036397">
    <property type="entry name" value="RNaseH_sf"/>
</dbReference>
<name>A0A453D7X7_AEGTS</name>